<feature type="binding site" evidence="10">
    <location>
        <position position="181"/>
    </location>
    <ligand>
        <name>substrate</name>
    </ligand>
</feature>
<evidence type="ECO:0000313" key="13">
    <source>
        <dbReference type="EMBL" id="CRX38227.1"/>
    </source>
</evidence>
<dbReference type="Proteomes" id="UP000220251">
    <property type="component" value="Unassembled WGS sequence"/>
</dbReference>
<gene>
    <name evidence="13" type="primary">tdk1</name>
    <name evidence="8" type="synonym">tdk</name>
    <name evidence="13" type="ORF">ELAC_0878</name>
</gene>
<proteinExistence type="inferred from homology"/>
<dbReference type="PANTHER" id="PTHR11441:SF0">
    <property type="entry name" value="THYMIDINE KINASE, CYTOSOLIC"/>
    <property type="match status" value="1"/>
</dbReference>
<evidence type="ECO:0000256" key="9">
    <source>
        <dbReference type="PIRSR" id="PIRSR035805-1"/>
    </source>
</evidence>
<dbReference type="EC" id="2.7.1.21" evidence="2 8"/>
<dbReference type="InterPro" id="IPR001267">
    <property type="entry name" value="Thymidine_kinase"/>
</dbReference>
<keyword evidence="4 8" id="KW-0808">Transferase</keyword>
<dbReference type="PANTHER" id="PTHR11441">
    <property type="entry name" value="THYMIDINE KINASE"/>
    <property type="match status" value="1"/>
</dbReference>
<evidence type="ECO:0000256" key="8">
    <source>
        <dbReference type="HAMAP-Rule" id="MF_00124"/>
    </source>
</evidence>
<keyword evidence="3 8" id="KW-0237">DNA synthesis</keyword>
<dbReference type="Gene3D" id="3.40.50.300">
    <property type="entry name" value="P-loop containing nucleotide triphosphate hydrolases"/>
    <property type="match status" value="1"/>
</dbReference>
<evidence type="ECO:0000256" key="1">
    <source>
        <dbReference type="ARBA" id="ARBA00007587"/>
    </source>
</evidence>
<feature type="binding site" evidence="8">
    <location>
        <position position="150"/>
    </location>
    <ligand>
        <name>Zn(2+)</name>
        <dbReference type="ChEBI" id="CHEBI:29105"/>
    </ligand>
</feature>
<dbReference type="GO" id="GO:0008270">
    <property type="term" value="F:zinc ion binding"/>
    <property type="evidence" value="ECO:0007669"/>
    <property type="project" value="UniProtKB-UniRule"/>
</dbReference>
<dbReference type="Gene3D" id="3.30.60.20">
    <property type="match status" value="1"/>
</dbReference>
<dbReference type="GO" id="GO:0005829">
    <property type="term" value="C:cytosol"/>
    <property type="evidence" value="ECO:0007669"/>
    <property type="project" value="TreeGrafter"/>
</dbReference>
<accession>A0A0H5DPA5</accession>
<feature type="binding site" evidence="8">
    <location>
        <position position="185"/>
    </location>
    <ligand>
        <name>Zn(2+)</name>
        <dbReference type="ChEBI" id="CHEBI:29105"/>
    </ligand>
</feature>
<evidence type="ECO:0000256" key="7">
    <source>
        <dbReference type="ARBA" id="ARBA00022840"/>
    </source>
</evidence>
<feature type="binding site" evidence="8">
    <location>
        <position position="147"/>
    </location>
    <ligand>
        <name>Zn(2+)</name>
        <dbReference type="ChEBI" id="CHEBI:29105"/>
    </ligand>
</feature>
<dbReference type="PIRSF" id="PIRSF035805">
    <property type="entry name" value="TK_cell"/>
    <property type="match status" value="1"/>
</dbReference>
<dbReference type="InterPro" id="IPR027417">
    <property type="entry name" value="P-loop_NTPase"/>
</dbReference>
<dbReference type="EMBL" id="CWGJ01000011">
    <property type="protein sequence ID" value="CRX38227.1"/>
    <property type="molecule type" value="Genomic_DNA"/>
</dbReference>
<dbReference type="GO" id="GO:0004797">
    <property type="term" value="F:thymidine kinase activity"/>
    <property type="evidence" value="ECO:0007669"/>
    <property type="project" value="UniProtKB-UniRule"/>
</dbReference>
<evidence type="ECO:0000256" key="2">
    <source>
        <dbReference type="ARBA" id="ARBA00012118"/>
    </source>
</evidence>
<keyword evidence="5 8" id="KW-0547">Nucleotide-binding</keyword>
<feature type="binding site" evidence="10">
    <location>
        <begin position="173"/>
        <end position="176"/>
    </location>
    <ligand>
        <name>substrate</name>
    </ligand>
</feature>
<keyword evidence="7 8" id="KW-0067">ATP-binding</keyword>
<dbReference type="SUPFAM" id="SSF57716">
    <property type="entry name" value="Glucocorticoid receptor-like (DNA-binding domain)"/>
    <property type="match status" value="1"/>
</dbReference>
<evidence type="ECO:0000256" key="4">
    <source>
        <dbReference type="ARBA" id="ARBA00022679"/>
    </source>
</evidence>
<keyword evidence="6 8" id="KW-0418">Kinase</keyword>
<evidence type="ECO:0000256" key="11">
    <source>
        <dbReference type="RuleBase" id="RU000544"/>
    </source>
</evidence>
<feature type="binding site" evidence="8">
    <location>
        <begin position="90"/>
        <end position="93"/>
    </location>
    <ligand>
        <name>ATP</name>
        <dbReference type="ChEBI" id="CHEBI:30616"/>
    </ligand>
</feature>
<evidence type="ECO:0000313" key="14">
    <source>
        <dbReference type="Proteomes" id="UP000220251"/>
    </source>
</evidence>
<evidence type="ECO:0000256" key="12">
    <source>
        <dbReference type="RuleBase" id="RU004165"/>
    </source>
</evidence>
<dbReference type="GO" id="GO:0046104">
    <property type="term" value="P:thymidine metabolic process"/>
    <property type="evidence" value="ECO:0007669"/>
    <property type="project" value="TreeGrafter"/>
</dbReference>
<feature type="binding site" evidence="8">
    <location>
        <position position="188"/>
    </location>
    <ligand>
        <name>Zn(2+)</name>
        <dbReference type="ChEBI" id="CHEBI:29105"/>
    </ligand>
</feature>
<comment type="similarity">
    <text evidence="1 8 12">Belongs to the thymidine kinase family.</text>
</comment>
<feature type="binding site" evidence="8">
    <location>
        <begin position="13"/>
        <end position="20"/>
    </location>
    <ligand>
        <name>ATP</name>
        <dbReference type="ChEBI" id="CHEBI:30616"/>
    </ligand>
</feature>
<evidence type="ECO:0000256" key="10">
    <source>
        <dbReference type="PIRSR" id="PIRSR035805-2"/>
    </source>
</evidence>
<dbReference type="Pfam" id="PF00265">
    <property type="entry name" value="TK"/>
    <property type="match status" value="1"/>
</dbReference>
<protein>
    <recommendedName>
        <fullName evidence="2 8">Thymidine kinase</fullName>
        <ecNumber evidence="2 8">2.7.1.21</ecNumber>
    </recommendedName>
</protein>
<dbReference type="HAMAP" id="MF_00124">
    <property type="entry name" value="Thymidine_kinase"/>
    <property type="match status" value="1"/>
</dbReference>
<dbReference type="GO" id="GO:0005524">
    <property type="term" value="F:ATP binding"/>
    <property type="evidence" value="ECO:0007669"/>
    <property type="project" value="UniProtKB-UniRule"/>
</dbReference>
<keyword evidence="8" id="KW-0963">Cytoplasm</keyword>
<dbReference type="PROSITE" id="PS00603">
    <property type="entry name" value="TK_CELLULAR_TYPE"/>
    <property type="match status" value="1"/>
</dbReference>
<keyword evidence="14" id="KW-1185">Reference proteome</keyword>
<reference evidence="14" key="1">
    <citation type="submission" date="2015-06" db="EMBL/GenBank/DDBJ databases">
        <authorList>
            <person name="Bertelli C."/>
        </authorList>
    </citation>
    <scope>NUCLEOTIDE SEQUENCE [LARGE SCALE GENOMIC DNA]</scope>
    <source>
        <strain evidence="14">CRIB-30</strain>
    </source>
</reference>
<keyword evidence="8" id="KW-0479">Metal-binding</keyword>
<evidence type="ECO:0000256" key="6">
    <source>
        <dbReference type="ARBA" id="ARBA00022777"/>
    </source>
</evidence>
<comment type="subcellular location">
    <subcellularLocation>
        <location evidence="8">Cytoplasm</location>
    </subcellularLocation>
</comment>
<dbReference type="SUPFAM" id="SSF52540">
    <property type="entry name" value="P-loop containing nucleoside triphosphate hydrolases"/>
    <property type="match status" value="1"/>
</dbReference>
<dbReference type="GO" id="GO:0071897">
    <property type="term" value="P:DNA biosynthetic process"/>
    <property type="evidence" value="ECO:0007669"/>
    <property type="project" value="UniProtKB-KW"/>
</dbReference>
<dbReference type="NCBIfam" id="NF003296">
    <property type="entry name" value="PRK04296.1-1"/>
    <property type="match status" value="1"/>
</dbReference>
<comment type="catalytic activity">
    <reaction evidence="8 11">
        <text>thymidine + ATP = dTMP + ADP + H(+)</text>
        <dbReference type="Rhea" id="RHEA:19129"/>
        <dbReference type="ChEBI" id="CHEBI:15378"/>
        <dbReference type="ChEBI" id="CHEBI:17748"/>
        <dbReference type="ChEBI" id="CHEBI:30616"/>
        <dbReference type="ChEBI" id="CHEBI:63528"/>
        <dbReference type="ChEBI" id="CHEBI:456216"/>
        <dbReference type="EC" id="2.7.1.21"/>
    </reaction>
</comment>
<keyword evidence="8" id="KW-0862">Zinc</keyword>
<evidence type="ECO:0000256" key="3">
    <source>
        <dbReference type="ARBA" id="ARBA00022634"/>
    </source>
</evidence>
<name>A0A0H5DPA5_9BACT</name>
<dbReference type="AlphaFoldDB" id="A0A0H5DPA5"/>
<evidence type="ECO:0000256" key="5">
    <source>
        <dbReference type="ARBA" id="ARBA00022741"/>
    </source>
</evidence>
<organism evidence="13 14">
    <name type="scientific">Estrella lausannensis</name>
    <dbReference type="NCBI Taxonomy" id="483423"/>
    <lineage>
        <taxon>Bacteria</taxon>
        <taxon>Pseudomonadati</taxon>
        <taxon>Chlamydiota</taxon>
        <taxon>Chlamydiia</taxon>
        <taxon>Parachlamydiales</taxon>
        <taxon>Candidatus Criblamydiaceae</taxon>
        <taxon>Estrella</taxon>
    </lineage>
</organism>
<dbReference type="InterPro" id="IPR020633">
    <property type="entry name" value="Thymidine_kinase_CS"/>
</dbReference>
<sequence length="211" mass="23536">MTARKGRLEVITGSMFSGKTEELMYRLRRAEYAKKKVITIKHEIDNRKSYSCIVSHDGGLREAFPLGSCEEGLKTLVKLIDPAVDVIGIDEIQFFPDQAVQVLQLLVEHGKRVIVAGLDMDFRGEPFGIVPTLMALADEVVKSRAICVVCGDEANFTQRLINDKPARYDDPTIMVGGAECYEARCRGCYAIDKKDYLDIGNQLTLSGKRED</sequence>
<comment type="subunit">
    <text evidence="8">Homotetramer.</text>
</comment>
<feature type="active site" description="Proton acceptor" evidence="8 9">
    <location>
        <position position="91"/>
    </location>
</feature>